<dbReference type="SUPFAM" id="SSF53474">
    <property type="entry name" value="alpha/beta-Hydrolases"/>
    <property type="match status" value="1"/>
</dbReference>
<dbReference type="EnsemblProtists" id="EOD21887">
    <property type="protein sequence ID" value="EOD21887"/>
    <property type="gene ID" value="EMIHUDRAFT_240796"/>
</dbReference>
<dbReference type="Pfam" id="PF11288">
    <property type="entry name" value="DUF3089"/>
    <property type="match status" value="1"/>
</dbReference>
<dbReference type="RefSeq" id="XP_005774316.1">
    <property type="nucleotide sequence ID" value="XM_005774259.1"/>
</dbReference>
<dbReference type="InterPro" id="IPR029058">
    <property type="entry name" value="AB_hydrolase_fold"/>
</dbReference>
<accession>A0A0D3JEF2</accession>
<dbReference type="KEGG" id="ehx:EMIHUDRAFT_240796"/>
<evidence type="ECO:0000313" key="2">
    <source>
        <dbReference type="Proteomes" id="UP000013827"/>
    </source>
</evidence>
<dbReference type="InterPro" id="IPR021440">
    <property type="entry name" value="DUF3089"/>
</dbReference>
<organism evidence="1 2">
    <name type="scientific">Emiliania huxleyi (strain CCMP1516)</name>
    <dbReference type="NCBI Taxonomy" id="280463"/>
    <lineage>
        <taxon>Eukaryota</taxon>
        <taxon>Haptista</taxon>
        <taxon>Haptophyta</taxon>
        <taxon>Prymnesiophyceae</taxon>
        <taxon>Isochrysidales</taxon>
        <taxon>Noelaerhabdaceae</taxon>
        <taxon>Emiliania</taxon>
    </lineage>
</organism>
<dbReference type="GeneID" id="17267432"/>
<dbReference type="Proteomes" id="UP000013827">
    <property type="component" value="Unassembled WGS sequence"/>
</dbReference>
<dbReference type="ESTHER" id="emihu-r1cha4">
    <property type="family name" value="Duf_3089"/>
</dbReference>
<dbReference type="PaxDb" id="2903-EOD21887"/>
<reference evidence="2" key="1">
    <citation type="journal article" date="2013" name="Nature">
        <title>Pan genome of the phytoplankton Emiliania underpins its global distribution.</title>
        <authorList>
            <person name="Read B.A."/>
            <person name="Kegel J."/>
            <person name="Klute M.J."/>
            <person name="Kuo A."/>
            <person name="Lefebvre S.C."/>
            <person name="Maumus F."/>
            <person name="Mayer C."/>
            <person name="Miller J."/>
            <person name="Monier A."/>
            <person name="Salamov A."/>
            <person name="Young J."/>
            <person name="Aguilar M."/>
            <person name="Claverie J.M."/>
            <person name="Frickenhaus S."/>
            <person name="Gonzalez K."/>
            <person name="Herman E.K."/>
            <person name="Lin Y.C."/>
            <person name="Napier J."/>
            <person name="Ogata H."/>
            <person name="Sarno A.F."/>
            <person name="Shmutz J."/>
            <person name="Schroeder D."/>
            <person name="de Vargas C."/>
            <person name="Verret F."/>
            <person name="von Dassow P."/>
            <person name="Valentin K."/>
            <person name="Van de Peer Y."/>
            <person name="Wheeler G."/>
            <person name="Dacks J.B."/>
            <person name="Delwiche C.F."/>
            <person name="Dyhrman S.T."/>
            <person name="Glockner G."/>
            <person name="John U."/>
            <person name="Richards T."/>
            <person name="Worden A.Z."/>
            <person name="Zhang X."/>
            <person name="Grigoriev I.V."/>
            <person name="Allen A.E."/>
            <person name="Bidle K."/>
            <person name="Borodovsky M."/>
            <person name="Bowler C."/>
            <person name="Brownlee C."/>
            <person name="Cock J.M."/>
            <person name="Elias M."/>
            <person name="Gladyshev V.N."/>
            <person name="Groth M."/>
            <person name="Guda C."/>
            <person name="Hadaegh A."/>
            <person name="Iglesias-Rodriguez M.D."/>
            <person name="Jenkins J."/>
            <person name="Jones B.M."/>
            <person name="Lawson T."/>
            <person name="Leese F."/>
            <person name="Lindquist E."/>
            <person name="Lobanov A."/>
            <person name="Lomsadze A."/>
            <person name="Malik S.B."/>
            <person name="Marsh M.E."/>
            <person name="Mackinder L."/>
            <person name="Mock T."/>
            <person name="Mueller-Roeber B."/>
            <person name="Pagarete A."/>
            <person name="Parker M."/>
            <person name="Probert I."/>
            <person name="Quesneville H."/>
            <person name="Raines C."/>
            <person name="Rensing S.A."/>
            <person name="Riano-Pachon D.M."/>
            <person name="Richier S."/>
            <person name="Rokitta S."/>
            <person name="Shiraiwa Y."/>
            <person name="Soanes D.M."/>
            <person name="van der Giezen M."/>
            <person name="Wahlund T.M."/>
            <person name="Williams B."/>
            <person name="Wilson W."/>
            <person name="Wolfe G."/>
            <person name="Wurch L.L."/>
        </authorList>
    </citation>
    <scope>NUCLEOTIDE SEQUENCE</scope>
</reference>
<dbReference type="AlphaFoldDB" id="A0A0D3JEF2"/>
<evidence type="ECO:0000313" key="1">
    <source>
        <dbReference type="EnsemblProtists" id="EOD21887"/>
    </source>
</evidence>
<evidence type="ECO:0008006" key="3">
    <source>
        <dbReference type="Google" id="ProtNLM"/>
    </source>
</evidence>
<reference evidence="1" key="2">
    <citation type="submission" date="2024-10" db="UniProtKB">
        <authorList>
            <consortium name="EnsemblProtists"/>
        </authorList>
    </citation>
    <scope>IDENTIFICATION</scope>
</reference>
<dbReference type="OMA" id="NYHCFEG"/>
<keyword evidence="2" id="KW-1185">Reference proteome</keyword>
<name>A0A0D3JEF2_EMIH1</name>
<dbReference type="HOGENOM" id="CLU_054175_0_0_1"/>
<protein>
    <recommendedName>
        <fullName evidence="3">DUF3089 domain-containing protein</fullName>
    </recommendedName>
</protein>
<sequence>MSPPDYNDGDCWYACPPLDGGSSAASTYHVRGAPGAVISAQAVADCFYIHPTTALQGLGNAEWSDDGSIPGWLASDIVRRQASCFNNCARIFAPRYRQARVSNYHCFEGEVDPHSGSKLPVYHQQPVGSAAFDMAYSDVRAAFLHFIDHFNSGRPFIVAGHSQGSQLLVRLLRELEGGSHRDCLSRLVIAYLPGCQCGADSLHELPMGTHAEQVGCWVSWATVGHGTTTTIATGRRRHGYVDASVVTEGPPLSVNPITWMASEALAAAGEQWSAPEVHRGALVDGVLHPHTLSTMCTPEGLVAAQVASASPAHAGGPPRAAVGSLVLAGDLHVHDYSLFWLDVRENAQLRVRQWEAARAKVR</sequence>
<dbReference type="eggNOG" id="ENOG502SQIP">
    <property type="taxonomic scope" value="Eukaryota"/>
</dbReference>
<proteinExistence type="predicted"/>